<gene>
    <name evidence="1" type="ORF">ENKNEFLB_02860</name>
</gene>
<sequence length="176" mass="19721">MDQLHKLEGYVPTMRRGTRLVLRNKGGGISMAYTSFKLTHPTETDLELWTDIEFVAMSHTQLGYNYPPAPAFYHELDLVIVEAGTTGRPRHDEIVLAVECKNTSTFEKRMAREALGLRRELSLLVAASTRFQQWPYHDVHAEPASALLVYADDPAVTNFNGPGLLYGIHFAHLAAP</sequence>
<name>A0ABX8ELH2_9ACTN</name>
<organism evidence="1 2">
    <name type="scientific">Nocardioides aquaticus</name>
    <dbReference type="NCBI Taxonomy" id="160826"/>
    <lineage>
        <taxon>Bacteria</taxon>
        <taxon>Bacillati</taxon>
        <taxon>Actinomycetota</taxon>
        <taxon>Actinomycetes</taxon>
        <taxon>Propionibacteriales</taxon>
        <taxon>Nocardioidaceae</taxon>
        <taxon>Nocardioides</taxon>
    </lineage>
</organism>
<dbReference type="EMBL" id="CP075371">
    <property type="protein sequence ID" value="QVT80461.1"/>
    <property type="molecule type" value="Genomic_DNA"/>
</dbReference>
<protein>
    <recommendedName>
        <fullName evidence="3">TnsA endonuclease N-terminal domain-containing protein</fullName>
    </recommendedName>
</protein>
<reference evidence="1 2" key="1">
    <citation type="submission" date="2021-05" db="EMBL/GenBank/DDBJ databases">
        <title>Complete genome of Nocardioides aquaticus KCTC 9944T isolated from meromictic and hypersaline Ekho Lake, Antarctica.</title>
        <authorList>
            <person name="Hwang K."/>
            <person name="Kim K.M."/>
            <person name="Choe H."/>
        </authorList>
    </citation>
    <scope>NUCLEOTIDE SEQUENCE [LARGE SCALE GENOMIC DNA]</scope>
    <source>
        <strain evidence="1 2">KCTC 9944</strain>
    </source>
</reference>
<evidence type="ECO:0008006" key="3">
    <source>
        <dbReference type="Google" id="ProtNLM"/>
    </source>
</evidence>
<evidence type="ECO:0000313" key="1">
    <source>
        <dbReference type="EMBL" id="QVT80461.1"/>
    </source>
</evidence>
<proteinExistence type="predicted"/>
<accession>A0ABX8ELH2</accession>
<keyword evidence="2" id="KW-1185">Reference proteome</keyword>
<dbReference type="Proteomes" id="UP000679307">
    <property type="component" value="Chromosome"/>
</dbReference>
<evidence type="ECO:0000313" key="2">
    <source>
        <dbReference type="Proteomes" id="UP000679307"/>
    </source>
</evidence>